<accession>A0AAD9JNW4</accession>
<protein>
    <recommendedName>
        <fullName evidence="3">Chitin-binding type-2 domain-containing protein</fullName>
    </recommendedName>
</protein>
<proteinExistence type="predicted"/>
<sequence>MVYLANDEVKQLDNYYYLDDYIHTPVAQAETLVSAIRLFKWRLISFNTEKLRSVSADVASRVHPNTSNIILFGKESGSADTKDFFKVSDKKVKTSDAILAKMTQVFQLAAYLLLMGLMTTLTTSADNVDGKYKKVKRMTATDNGFNVTVILRCLAECLQVNTCVAVQITAEGKPCSLYPLSDLRILLAGDGIFYMNSYLYTVTTTTTTTTTTPPTTTHIGYTCDSDPCISGLDFLPHVERYKYIQCGSNSCDEMNCPINTHWNQQLLGCE</sequence>
<evidence type="ECO:0000313" key="1">
    <source>
        <dbReference type="EMBL" id="KAK2156492.1"/>
    </source>
</evidence>
<keyword evidence="2" id="KW-1185">Reference proteome</keyword>
<gene>
    <name evidence="1" type="ORF">LSH36_212g04055</name>
</gene>
<evidence type="ECO:0000313" key="2">
    <source>
        <dbReference type="Proteomes" id="UP001208570"/>
    </source>
</evidence>
<evidence type="ECO:0008006" key="3">
    <source>
        <dbReference type="Google" id="ProtNLM"/>
    </source>
</evidence>
<comment type="caution">
    <text evidence="1">The sequence shown here is derived from an EMBL/GenBank/DDBJ whole genome shotgun (WGS) entry which is preliminary data.</text>
</comment>
<dbReference type="EMBL" id="JAODUP010000212">
    <property type="protein sequence ID" value="KAK2156492.1"/>
    <property type="molecule type" value="Genomic_DNA"/>
</dbReference>
<dbReference type="AlphaFoldDB" id="A0AAD9JNW4"/>
<dbReference type="Proteomes" id="UP001208570">
    <property type="component" value="Unassembled WGS sequence"/>
</dbReference>
<reference evidence="1" key="1">
    <citation type="journal article" date="2023" name="Mol. Biol. Evol.">
        <title>Third-Generation Sequencing Reveals the Adaptive Role of the Epigenome in Three Deep-Sea Polychaetes.</title>
        <authorList>
            <person name="Perez M."/>
            <person name="Aroh O."/>
            <person name="Sun Y."/>
            <person name="Lan Y."/>
            <person name="Juniper S.K."/>
            <person name="Young C.R."/>
            <person name="Angers B."/>
            <person name="Qian P.Y."/>
        </authorList>
    </citation>
    <scope>NUCLEOTIDE SEQUENCE</scope>
    <source>
        <strain evidence="1">P08H-3</strain>
    </source>
</reference>
<name>A0AAD9JNW4_9ANNE</name>
<organism evidence="1 2">
    <name type="scientific">Paralvinella palmiformis</name>
    <dbReference type="NCBI Taxonomy" id="53620"/>
    <lineage>
        <taxon>Eukaryota</taxon>
        <taxon>Metazoa</taxon>
        <taxon>Spiralia</taxon>
        <taxon>Lophotrochozoa</taxon>
        <taxon>Annelida</taxon>
        <taxon>Polychaeta</taxon>
        <taxon>Sedentaria</taxon>
        <taxon>Canalipalpata</taxon>
        <taxon>Terebellida</taxon>
        <taxon>Terebelliformia</taxon>
        <taxon>Alvinellidae</taxon>
        <taxon>Paralvinella</taxon>
    </lineage>
</organism>